<dbReference type="InterPro" id="IPR021354">
    <property type="entry name" value="DUF2975"/>
</dbReference>
<reference evidence="2 3" key="1">
    <citation type="submission" date="2018-09" db="EMBL/GenBank/DDBJ databases">
        <title>Bacillus saliacetes sp. nov., isolated from Thai shrimp paste (Ka-pi).</title>
        <authorList>
            <person name="Daroonpunt R."/>
            <person name="Tanasupawat S."/>
            <person name="Yiamsombut S."/>
        </authorList>
    </citation>
    <scope>NUCLEOTIDE SEQUENCE [LARGE SCALE GENOMIC DNA]</scope>
    <source>
        <strain evidence="2 3">SKP7-4</strain>
    </source>
</reference>
<dbReference type="Proteomes" id="UP000265801">
    <property type="component" value="Unassembled WGS sequence"/>
</dbReference>
<dbReference type="PROSITE" id="PS51257">
    <property type="entry name" value="PROKAR_LIPOPROTEIN"/>
    <property type="match status" value="1"/>
</dbReference>
<evidence type="ECO:0000313" key="3">
    <source>
        <dbReference type="Proteomes" id="UP000265801"/>
    </source>
</evidence>
<keyword evidence="1" id="KW-1133">Transmembrane helix</keyword>
<sequence length="159" mass="17554">MKRETLFLKAALVLLGLPILAACVLGLPMVAMEAAEHDYEALTWLYAIFVVMYISAIPYFAALYQSYRLLTYIDKNNAFSDLSVSALKKIKLYAAMISILYAAGLPFFYMMAEIDDAPGVILIGMVIIFASVVIGVFAAVLQKLLRNAIDIKSENDLTI</sequence>
<dbReference type="EMBL" id="QXIR01000019">
    <property type="protein sequence ID" value="RIW32015.1"/>
    <property type="molecule type" value="Genomic_DNA"/>
</dbReference>
<gene>
    <name evidence="2" type="ORF">D3H55_14135</name>
</gene>
<keyword evidence="1" id="KW-0812">Transmembrane</keyword>
<feature type="transmembrane region" description="Helical" evidence="1">
    <location>
        <begin position="92"/>
        <end position="112"/>
    </location>
</feature>
<keyword evidence="3" id="KW-1185">Reference proteome</keyword>
<dbReference type="AlphaFoldDB" id="A0A3A1QZY4"/>
<keyword evidence="1" id="KW-0472">Membrane</keyword>
<dbReference type="RefSeq" id="WP_119547727.1">
    <property type="nucleotide sequence ID" value="NZ_QXIR01000019.1"/>
</dbReference>
<dbReference type="OrthoDB" id="1100174at2"/>
<dbReference type="Pfam" id="PF11188">
    <property type="entry name" value="DUF2975"/>
    <property type="match status" value="1"/>
</dbReference>
<feature type="transmembrane region" description="Helical" evidence="1">
    <location>
        <begin position="118"/>
        <end position="141"/>
    </location>
</feature>
<proteinExistence type="predicted"/>
<protein>
    <submittedName>
        <fullName evidence="2">DUF2975 domain-containing protein</fullName>
    </submittedName>
</protein>
<evidence type="ECO:0000313" key="2">
    <source>
        <dbReference type="EMBL" id="RIW32015.1"/>
    </source>
</evidence>
<feature type="transmembrane region" description="Helical" evidence="1">
    <location>
        <begin position="42"/>
        <end position="64"/>
    </location>
</feature>
<name>A0A3A1QZY4_9BACI</name>
<organism evidence="2 3">
    <name type="scientific">Bacillus salacetis</name>
    <dbReference type="NCBI Taxonomy" id="2315464"/>
    <lineage>
        <taxon>Bacteria</taxon>
        <taxon>Bacillati</taxon>
        <taxon>Bacillota</taxon>
        <taxon>Bacilli</taxon>
        <taxon>Bacillales</taxon>
        <taxon>Bacillaceae</taxon>
        <taxon>Bacillus</taxon>
    </lineage>
</organism>
<accession>A0A3A1QZY4</accession>
<evidence type="ECO:0000256" key="1">
    <source>
        <dbReference type="SAM" id="Phobius"/>
    </source>
</evidence>
<comment type="caution">
    <text evidence="2">The sequence shown here is derived from an EMBL/GenBank/DDBJ whole genome shotgun (WGS) entry which is preliminary data.</text>
</comment>